<protein>
    <recommendedName>
        <fullName evidence="2">Secretion system C-terminal sorting domain-containing protein</fullName>
    </recommendedName>
</protein>
<accession>A0A0F8ZV00</accession>
<feature type="non-terminal residue" evidence="1">
    <location>
        <position position="1"/>
    </location>
</feature>
<dbReference type="AlphaFoldDB" id="A0A0F8ZV00"/>
<organism evidence="1">
    <name type="scientific">marine sediment metagenome</name>
    <dbReference type="NCBI Taxonomy" id="412755"/>
    <lineage>
        <taxon>unclassified sequences</taxon>
        <taxon>metagenomes</taxon>
        <taxon>ecological metagenomes</taxon>
    </lineage>
</organism>
<comment type="caution">
    <text evidence="1">The sequence shown here is derived from an EMBL/GenBank/DDBJ whole genome shotgun (WGS) entry which is preliminary data.</text>
</comment>
<gene>
    <name evidence="1" type="ORF">LCGC14_2650200</name>
</gene>
<sequence length="53" mass="6024">AYRIVTLNGQLIDEGRVGTEPLNITSFHTGLYIVELLNFSENKRFSLSVVKNR</sequence>
<reference evidence="1" key="1">
    <citation type="journal article" date="2015" name="Nature">
        <title>Complex archaea that bridge the gap between prokaryotes and eukaryotes.</title>
        <authorList>
            <person name="Spang A."/>
            <person name="Saw J.H."/>
            <person name="Jorgensen S.L."/>
            <person name="Zaremba-Niedzwiedzka K."/>
            <person name="Martijn J."/>
            <person name="Lind A.E."/>
            <person name="van Eijk R."/>
            <person name="Schleper C."/>
            <person name="Guy L."/>
            <person name="Ettema T.J."/>
        </authorList>
    </citation>
    <scope>NUCLEOTIDE SEQUENCE</scope>
</reference>
<proteinExistence type="predicted"/>
<name>A0A0F8ZV00_9ZZZZ</name>
<evidence type="ECO:0000313" key="1">
    <source>
        <dbReference type="EMBL" id="KKK97692.1"/>
    </source>
</evidence>
<evidence type="ECO:0008006" key="2">
    <source>
        <dbReference type="Google" id="ProtNLM"/>
    </source>
</evidence>
<dbReference type="EMBL" id="LAZR01045936">
    <property type="protein sequence ID" value="KKK97692.1"/>
    <property type="molecule type" value="Genomic_DNA"/>
</dbReference>